<gene>
    <name evidence="5" type="ORF">F3Y22_tig00111388pilonHSYRG00028</name>
</gene>
<evidence type="ECO:0000256" key="2">
    <source>
        <dbReference type="ARBA" id="ARBA00022679"/>
    </source>
</evidence>
<dbReference type="PANTHER" id="PTHR43085:SF13">
    <property type="entry name" value="INOSITOL 3-KINASE"/>
    <property type="match status" value="1"/>
</dbReference>
<dbReference type="InterPro" id="IPR050306">
    <property type="entry name" value="PfkB_Carbo_kinase"/>
</dbReference>
<comment type="similarity">
    <text evidence="1">Belongs to the carbohydrate kinase PfkB family.</text>
</comment>
<evidence type="ECO:0000256" key="3">
    <source>
        <dbReference type="ARBA" id="ARBA00022777"/>
    </source>
</evidence>
<evidence type="ECO:0000313" key="6">
    <source>
        <dbReference type="Proteomes" id="UP000436088"/>
    </source>
</evidence>
<dbReference type="GO" id="GO:0010264">
    <property type="term" value="P:myo-inositol hexakisphosphate biosynthetic process"/>
    <property type="evidence" value="ECO:0007669"/>
    <property type="project" value="TreeGrafter"/>
</dbReference>
<dbReference type="Gene3D" id="3.40.1190.20">
    <property type="match status" value="1"/>
</dbReference>
<accession>A0A6A2YM61</accession>
<dbReference type="PROSITE" id="PS00584">
    <property type="entry name" value="PFKB_KINASES_2"/>
    <property type="match status" value="1"/>
</dbReference>
<evidence type="ECO:0000259" key="4">
    <source>
        <dbReference type="Pfam" id="PF00294"/>
    </source>
</evidence>
<dbReference type="SUPFAM" id="SSF53613">
    <property type="entry name" value="Ribokinase-like"/>
    <property type="match status" value="1"/>
</dbReference>
<keyword evidence="2" id="KW-0808">Transferase</keyword>
<sequence>MCCVVVTHGKDGCEVHRKDGVVKIEPFVANQIDPTGAGDSFLGGFVGGLVHGLVVPDAALMGNLFGSRTVGQIGLSKFDSRLLQRIKDEVQRRKLHSTSWFESGDDDSMSFTKPGGHEEFHGSLPSSKLGLTCSVPGSVEQVTRAPCNGQQQLLVVSVNDNRFKH</sequence>
<evidence type="ECO:0000313" key="5">
    <source>
        <dbReference type="EMBL" id="KAE8680430.1"/>
    </source>
</evidence>
<dbReference type="Pfam" id="PF00294">
    <property type="entry name" value="PfkB"/>
    <property type="match status" value="1"/>
</dbReference>
<dbReference type="EMBL" id="VEPZ02001325">
    <property type="protein sequence ID" value="KAE8680430.1"/>
    <property type="molecule type" value="Genomic_DNA"/>
</dbReference>
<name>A0A6A2YM61_HIBSY</name>
<keyword evidence="6" id="KW-1185">Reference proteome</keyword>
<dbReference type="GO" id="GO:0016301">
    <property type="term" value="F:kinase activity"/>
    <property type="evidence" value="ECO:0007669"/>
    <property type="project" value="UniProtKB-KW"/>
</dbReference>
<protein>
    <submittedName>
        <fullName evidence="5">Inositol 3-kinase</fullName>
    </submittedName>
</protein>
<dbReference type="InterPro" id="IPR029056">
    <property type="entry name" value="Ribokinase-like"/>
</dbReference>
<comment type="caution">
    <text evidence="5">The sequence shown here is derived from an EMBL/GenBank/DDBJ whole genome shotgun (WGS) entry which is preliminary data.</text>
</comment>
<proteinExistence type="inferred from homology"/>
<dbReference type="PANTHER" id="PTHR43085">
    <property type="entry name" value="HEXOKINASE FAMILY MEMBER"/>
    <property type="match status" value="1"/>
</dbReference>
<reference evidence="5" key="1">
    <citation type="submission" date="2019-09" db="EMBL/GenBank/DDBJ databases">
        <title>Draft genome information of white flower Hibiscus syriacus.</title>
        <authorList>
            <person name="Kim Y.-M."/>
        </authorList>
    </citation>
    <scope>NUCLEOTIDE SEQUENCE [LARGE SCALE GENOMIC DNA]</scope>
    <source>
        <strain evidence="5">YM2019G1</strain>
    </source>
</reference>
<organism evidence="5 6">
    <name type="scientific">Hibiscus syriacus</name>
    <name type="common">Rose of Sharon</name>
    <dbReference type="NCBI Taxonomy" id="106335"/>
    <lineage>
        <taxon>Eukaryota</taxon>
        <taxon>Viridiplantae</taxon>
        <taxon>Streptophyta</taxon>
        <taxon>Embryophyta</taxon>
        <taxon>Tracheophyta</taxon>
        <taxon>Spermatophyta</taxon>
        <taxon>Magnoliopsida</taxon>
        <taxon>eudicotyledons</taxon>
        <taxon>Gunneridae</taxon>
        <taxon>Pentapetalae</taxon>
        <taxon>rosids</taxon>
        <taxon>malvids</taxon>
        <taxon>Malvales</taxon>
        <taxon>Malvaceae</taxon>
        <taxon>Malvoideae</taxon>
        <taxon>Hibiscus</taxon>
    </lineage>
</organism>
<evidence type="ECO:0000256" key="1">
    <source>
        <dbReference type="ARBA" id="ARBA00010688"/>
    </source>
</evidence>
<dbReference type="Proteomes" id="UP000436088">
    <property type="component" value="Unassembled WGS sequence"/>
</dbReference>
<dbReference type="InterPro" id="IPR011611">
    <property type="entry name" value="PfkB_dom"/>
</dbReference>
<keyword evidence="3" id="KW-0418">Kinase</keyword>
<dbReference type="InterPro" id="IPR002173">
    <property type="entry name" value="Carboh/pur_kinase_PfkB_CS"/>
</dbReference>
<dbReference type="AlphaFoldDB" id="A0A6A2YM61"/>
<feature type="domain" description="Carbohydrate kinase PfkB" evidence="4">
    <location>
        <begin position="4"/>
        <end position="76"/>
    </location>
</feature>